<reference evidence="12" key="1">
    <citation type="submission" date="2017-08" db="EMBL/GenBank/DDBJ databases">
        <title>Whole genome sequencing of Salmonella enterica.</title>
        <authorList>
            <person name="Bell R."/>
            <person name="Levy K."/>
        </authorList>
    </citation>
    <scope>NUCLEOTIDE SEQUENCE [LARGE SCALE GENOMIC DNA]</scope>
    <source>
        <strain evidence="12">CFSAN060805</strain>
    </source>
</reference>
<dbReference type="InterPro" id="IPR043142">
    <property type="entry name" value="PapC-like_C_sf"/>
</dbReference>
<dbReference type="InterPro" id="IPR042186">
    <property type="entry name" value="FimD_plug_dom"/>
</dbReference>
<keyword evidence="3" id="KW-0813">Transport</keyword>
<dbReference type="SUPFAM" id="SSF141729">
    <property type="entry name" value="FimD N-terminal domain-like"/>
    <property type="match status" value="1"/>
</dbReference>
<dbReference type="InterPro" id="IPR037224">
    <property type="entry name" value="PapC_N_sf"/>
</dbReference>
<dbReference type="Pfam" id="PF13953">
    <property type="entry name" value="PapC_C"/>
    <property type="match status" value="1"/>
</dbReference>
<feature type="domain" description="PapC N-terminal" evidence="11">
    <location>
        <begin position="41"/>
        <end position="183"/>
    </location>
</feature>
<evidence type="ECO:0000259" key="10">
    <source>
        <dbReference type="Pfam" id="PF13953"/>
    </source>
</evidence>
<dbReference type="GO" id="GO:0009279">
    <property type="term" value="C:cell outer membrane"/>
    <property type="evidence" value="ECO:0007669"/>
    <property type="project" value="UniProtKB-SubCell"/>
</dbReference>
<accession>A0A2A6D4I2</accession>
<dbReference type="Proteomes" id="UP000873581">
    <property type="component" value="Unassembled WGS sequence"/>
</dbReference>
<dbReference type="Gene3D" id="2.60.40.2070">
    <property type="match status" value="1"/>
</dbReference>
<gene>
    <name evidence="12" type="ORF">CIC26_22580</name>
</gene>
<evidence type="ECO:0000259" key="11">
    <source>
        <dbReference type="Pfam" id="PF13954"/>
    </source>
</evidence>
<dbReference type="Gene3D" id="3.10.20.410">
    <property type="match status" value="1"/>
</dbReference>
<evidence type="ECO:0000256" key="6">
    <source>
        <dbReference type="ARBA" id="ARBA00022692"/>
    </source>
</evidence>
<sequence>MFLKKNKISLALSLSSVQFYAICLAPFLFIPQDSFSREVRFNPEFLAITDGESGKNIDLSFFSKKGGVFPGEYKVTVFVNDEKVDNTILNFIPVKPGATEVAPDVGKDQLLAWGINATQYTALNRIKLTSDLYPQLKGELDLNKMEYRITLPQIYLLQNNWLRTSPEQWQEGVPALMLNYNYSGNRQGVFSSVGDHYSSDFLNTDSLVNIYGWRLYNTNNWRNDNGKANFRSLRTWIQKSFGTGQGGELTLGETSSGGDLFDAFMFKGIKIESDDDMLQPMLTDYSPSVRGIAYSQARVTIKQDGEIIYEQNVPPGPFEFRELSVWNGGDLDITIREADGTERHYSQASANLPLLQREGRLKYSLSAGKYDGYYDNNNEPFFASVTAAWGLPNDYTIYGGGLFSSPYTALLLGVAKYNENLGAFSLDATWSDAELSTINDNKVKRNQGQSYRFSYARGFSTGTSINLSAYRYSTKNYYSFQDAMGYAQGNELTNERIRDRFVLSLSQSLDRYGQLSISGSQDHFWNNDTSGNNWNLIWNNNFKKFSLSLALGYSESPRYENDRTASLNLSIPLSSMLNSGLMNFNNSTYSRKGKVTNQYSVSGSTVDSHLNWSISNSWSNQGAGASQSGYMTLNGNAGYISGGYSRYADNDTLNYGVRGGMTVHSGGVTLSQPLQLNGGNVLINTNGVEDVPVKGSTRISTDRFGYTVLTGLPAFQKSNVSLDIDRFNNSTETTDTDKRVIPARGSLVPVNFNVLSGARAMVTLRHNGKLLPLGTVVRASSNDRSVTGIVGENGQVYLTGMSEMGTITAVKGSSGSCHAPYKFTNNGFHRVELQCQ</sequence>
<dbReference type="AlphaFoldDB" id="A0A2A6D4I2"/>
<evidence type="ECO:0000256" key="8">
    <source>
        <dbReference type="ARBA" id="ARBA00023136"/>
    </source>
</evidence>
<feature type="domain" description="PapC-like C-terminal" evidence="10">
    <location>
        <begin position="761"/>
        <end position="824"/>
    </location>
</feature>
<keyword evidence="4" id="KW-1134">Transmembrane beta strand</keyword>
<keyword evidence="6" id="KW-0812">Transmembrane</keyword>
<dbReference type="InterPro" id="IPR025949">
    <property type="entry name" value="PapC-like_C"/>
</dbReference>
<comment type="similarity">
    <text evidence="2">Belongs to the fimbrial export usher family.</text>
</comment>
<dbReference type="InterPro" id="IPR025885">
    <property type="entry name" value="PapC_N"/>
</dbReference>
<proteinExistence type="inferred from homology"/>
<evidence type="ECO:0000256" key="2">
    <source>
        <dbReference type="ARBA" id="ARBA00008064"/>
    </source>
</evidence>
<dbReference type="EMBL" id="NPLM01000013">
    <property type="protein sequence ID" value="PDN80889.1"/>
    <property type="molecule type" value="Genomic_DNA"/>
</dbReference>
<dbReference type="PANTHER" id="PTHR30451">
    <property type="entry name" value="OUTER MEMBRANE USHER PROTEIN"/>
    <property type="match status" value="1"/>
</dbReference>
<evidence type="ECO:0000256" key="5">
    <source>
        <dbReference type="ARBA" id="ARBA00022558"/>
    </source>
</evidence>
<evidence type="ECO:0000256" key="9">
    <source>
        <dbReference type="ARBA" id="ARBA00023237"/>
    </source>
</evidence>
<comment type="subcellular location">
    <subcellularLocation>
        <location evidence="1">Cell outer membrane</location>
        <topology evidence="1">Multi-pass membrane protein</topology>
    </subcellularLocation>
</comment>
<dbReference type="Gene3D" id="2.60.40.2610">
    <property type="entry name" value="Outer membrane usher protein FimD, plug domain"/>
    <property type="match status" value="1"/>
</dbReference>
<dbReference type="RefSeq" id="WP_023972477.1">
    <property type="nucleotide sequence ID" value="NZ_CP075111.1"/>
</dbReference>
<dbReference type="Gene3D" id="2.60.40.3110">
    <property type="match status" value="1"/>
</dbReference>
<dbReference type="Pfam" id="PF00577">
    <property type="entry name" value="Usher"/>
    <property type="match status" value="1"/>
</dbReference>
<keyword evidence="5" id="KW-1029">Fimbrium biogenesis</keyword>
<dbReference type="InterPro" id="IPR000015">
    <property type="entry name" value="Fimb_usher"/>
</dbReference>
<dbReference type="PANTHER" id="PTHR30451:SF21">
    <property type="entry name" value="FIMBRIAL USHER DOMAIN-CONTAINING PROTEIN YDET-RELATED"/>
    <property type="match status" value="1"/>
</dbReference>
<evidence type="ECO:0000256" key="4">
    <source>
        <dbReference type="ARBA" id="ARBA00022452"/>
    </source>
</evidence>
<comment type="caution">
    <text evidence="12">The sequence shown here is derived from an EMBL/GenBank/DDBJ whole genome shotgun (WGS) entry which is preliminary data.</text>
</comment>
<organism evidence="12">
    <name type="scientific">Salmonella enterica</name>
    <name type="common">Salmonella choleraesuis</name>
    <dbReference type="NCBI Taxonomy" id="28901"/>
    <lineage>
        <taxon>Bacteria</taxon>
        <taxon>Pseudomonadati</taxon>
        <taxon>Pseudomonadota</taxon>
        <taxon>Gammaproteobacteria</taxon>
        <taxon>Enterobacterales</taxon>
        <taxon>Enterobacteriaceae</taxon>
        <taxon>Salmonella</taxon>
    </lineage>
</organism>
<evidence type="ECO:0000313" key="12">
    <source>
        <dbReference type="EMBL" id="PDN80889.1"/>
    </source>
</evidence>
<name>A0A2A6D4I2_SALER</name>
<protein>
    <submittedName>
        <fullName evidence="12">Fimbrial biogenesis outer membrane usher protein</fullName>
    </submittedName>
</protein>
<keyword evidence="9" id="KW-0998">Cell outer membrane</keyword>
<dbReference type="Pfam" id="PF13954">
    <property type="entry name" value="PapC_N"/>
    <property type="match status" value="1"/>
</dbReference>
<evidence type="ECO:0000256" key="3">
    <source>
        <dbReference type="ARBA" id="ARBA00022448"/>
    </source>
</evidence>
<keyword evidence="8" id="KW-0472">Membrane</keyword>
<dbReference type="GO" id="GO:0015473">
    <property type="term" value="F:fimbrial usher porin activity"/>
    <property type="evidence" value="ECO:0007669"/>
    <property type="project" value="InterPro"/>
</dbReference>
<evidence type="ECO:0000256" key="1">
    <source>
        <dbReference type="ARBA" id="ARBA00004571"/>
    </source>
</evidence>
<keyword evidence="7" id="KW-0732">Signal</keyword>
<evidence type="ECO:0000256" key="7">
    <source>
        <dbReference type="ARBA" id="ARBA00022729"/>
    </source>
</evidence>
<dbReference type="GO" id="GO:0009297">
    <property type="term" value="P:pilus assembly"/>
    <property type="evidence" value="ECO:0007669"/>
    <property type="project" value="InterPro"/>
</dbReference>